<evidence type="ECO:0000256" key="2">
    <source>
        <dbReference type="PROSITE-ProRule" id="PRU00103"/>
    </source>
</evidence>
<dbReference type="Proteomes" id="UP000695000">
    <property type="component" value="Unplaced"/>
</dbReference>
<dbReference type="GeneID" id="108558853"/>
<sequence length="769" mass="89406">MNNEDERNVALKAYRDGLFSADEKIKLETAEKLLNIAVAVGAELTQTVLFGIIKDVVPELCFFDEVQLMLLQKLDAVVETLGGWQYAKDLMPVYEQLAGSEELVIRTIITESLVNICDHLSDEEIDTDIIGMIDRLVQKNWFTAKCTVAGLFTLCYQRGNAETKIYIRKKALEFCEEDNPLLRKTYAVCLNGLVRDFENDHLVNDVIPLYLRWNEHDQEQIRISSIDLALSLAYTLKEEQVEAHLISALQRSATDASWRVRKEMAAKLLDIQKALNPKHATVYVQMAKLLAMDSEFSTRETMSQDIIEFCLNLKRLKCEGYKEIIINDMIDVIRKMSQDTFEEVRCDLAETLMNLEVIFDKDEMRKHLLPIILTTLNMEPKKVLDTYVGNLNKIMSYIGYDNLGDDLERIMFDLLASSASRWRARRLLIVTIRIIAKHSDKEYFAKTIIPYYHKLLGDTVFSIRRTSPYILPLFIHKFGMAWTKQYVLHKVFYGRRHANYLYRMVVLFCIDELLHPSIKQHLIDLDDKPEFLIKMSYLSELLDYKLNEEWVTNVCTDSAYDFPEDAMAYTDNLLKSLEEQETGEDEKQPPDQHYMISLYCLLLKYVLAILKEMSEDAVPNVRSRCVRTLENLLYINHSVSKKLEDCKEILDKVTDEEKMSWRAEIDEERATVDEYMREEVRQLDRGKSFDKPRLSKEFSYKEGTRIDDMDVQSEGVLIDADDFFVFYENNENSENGEDLENIVGDLDENFHVEGITPIDDNKNEDSVDL</sequence>
<evidence type="ECO:0000313" key="4">
    <source>
        <dbReference type="RefSeq" id="XP_017771374.1"/>
    </source>
</evidence>
<dbReference type="SUPFAM" id="SSF48371">
    <property type="entry name" value="ARM repeat"/>
    <property type="match status" value="1"/>
</dbReference>
<dbReference type="Gene3D" id="1.25.10.10">
    <property type="entry name" value="Leucine-rich Repeat Variant"/>
    <property type="match status" value="1"/>
</dbReference>
<dbReference type="InterPro" id="IPR016024">
    <property type="entry name" value="ARM-type_fold"/>
</dbReference>
<dbReference type="PANTHER" id="PTHR10648">
    <property type="entry name" value="SERINE/THREONINE-PROTEIN PHOSPHATASE PP2A 65 KDA REGULATORY SUBUNIT"/>
    <property type="match status" value="1"/>
</dbReference>
<dbReference type="InterPro" id="IPR021133">
    <property type="entry name" value="HEAT_type_2"/>
</dbReference>
<name>A0ABM1M9X4_NICVS</name>
<dbReference type="RefSeq" id="XP_017771374.1">
    <property type="nucleotide sequence ID" value="XM_017915885.1"/>
</dbReference>
<dbReference type="PANTHER" id="PTHR10648:SF4">
    <property type="entry name" value="PROTEIN PHOSPHATASE 2 (FORMERLY 2A), REGULATORY SUBUNIT A, BETA ISOFORM-RELATED"/>
    <property type="match status" value="1"/>
</dbReference>
<reference evidence="4" key="1">
    <citation type="submission" date="2025-08" db="UniProtKB">
        <authorList>
            <consortium name="RefSeq"/>
        </authorList>
    </citation>
    <scope>IDENTIFICATION</scope>
    <source>
        <tissue evidence="4">Whole Larva</tissue>
    </source>
</reference>
<keyword evidence="3" id="KW-1185">Reference proteome</keyword>
<dbReference type="InterPro" id="IPR011989">
    <property type="entry name" value="ARM-like"/>
</dbReference>
<evidence type="ECO:0000256" key="1">
    <source>
        <dbReference type="ARBA" id="ARBA00022737"/>
    </source>
</evidence>
<dbReference type="InterPro" id="IPR051023">
    <property type="entry name" value="PP2A_Regulatory_Subunit_A"/>
</dbReference>
<feature type="repeat" description="HEAT" evidence="2">
    <location>
        <begin position="329"/>
        <end position="367"/>
    </location>
</feature>
<evidence type="ECO:0000313" key="3">
    <source>
        <dbReference type="Proteomes" id="UP000695000"/>
    </source>
</evidence>
<protein>
    <submittedName>
        <fullName evidence="4">Serine/threonine-protein phosphatase 2A 65 kDa regulatory subunit A beta isoform-like isoform X1</fullName>
    </submittedName>
</protein>
<gene>
    <name evidence="4" type="primary">LOC108558853</name>
</gene>
<feature type="repeat" description="HEAT" evidence="2">
    <location>
        <begin position="90"/>
        <end position="128"/>
    </location>
</feature>
<proteinExistence type="predicted"/>
<accession>A0ABM1M9X4</accession>
<organism evidence="3 4">
    <name type="scientific">Nicrophorus vespilloides</name>
    <name type="common">Boreal carrion beetle</name>
    <dbReference type="NCBI Taxonomy" id="110193"/>
    <lineage>
        <taxon>Eukaryota</taxon>
        <taxon>Metazoa</taxon>
        <taxon>Ecdysozoa</taxon>
        <taxon>Arthropoda</taxon>
        <taxon>Hexapoda</taxon>
        <taxon>Insecta</taxon>
        <taxon>Pterygota</taxon>
        <taxon>Neoptera</taxon>
        <taxon>Endopterygota</taxon>
        <taxon>Coleoptera</taxon>
        <taxon>Polyphaga</taxon>
        <taxon>Staphyliniformia</taxon>
        <taxon>Silphidae</taxon>
        <taxon>Nicrophorinae</taxon>
        <taxon>Nicrophorus</taxon>
    </lineage>
</organism>
<keyword evidence="1" id="KW-0677">Repeat</keyword>
<dbReference type="PROSITE" id="PS50077">
    <property type="entry name" value="HEAT_REPEAT"/>
    <property type="match status" value="2"/>
</dbReference>